<dbReference type="Proteomes" id="UP001203665">
    <property type="component" value="Unassembled WGS sequence"/>
</dbReference>
<feature type="transmembrane region" description="Helical" evidence="1">
    <location>
        <begin position="69"/>
        <end position="86"/>
    </location>
</feature>
<accession>A0ABT0XLV3</accession>
<evidence type="ECO:0000313" key="3">
    <source>
        <dbReference type="Proteomes" id="UP001203665"/>
    </source>
</evidence>
<evidence type="ECO:0000256" key="1">
    <source>
        <dbReference type="SAM" id="Phobius"/>
    </source>
</evidence>
<protein>
    <submittedName>
        <fullName evidence="2">Uncharacterized protein</fullName>
    </submittedName>
</protein>
<dbReference type="EMBL" id="JAMQJY010000002">
    <property type="protein sequence ID" value="MCM2676892.1"/>
    <property type="molecule type" value="Genomic_DNA"/>
</dbReference>
<keyword evidence="1" id="KW-1133">Transmembrane helix</keyword>
<sequence>MNCSKVIVMILGSVALLFFVASLISSLTLNQAHAPNPWFMILMNVVFEVLLILAVVAGFRGEEGKYNRIVLISMCALVANYFLQAIV</sequence>
<keyword evidence="1" id="KW-0472">Membrane</keyword>
<gene>
    <name evidence="2" type="ORF">NDM98_16530</name>
</gene>
<organism evidence="2 3">
    <name type="scientific">Alkalicoccobacillus plakortidis</name>
    <dbReference type="NCBI Taxonomy" id="444060"/>
    <lineage>
        <taxon>Bacteria</taxon>
        <taxon>Bacillati</taxon>
        <taxon>Bacillota</taxon>
        <taxon>Bacilli</taxon>
        <taxon>Bacillales</taxon>
        <taxon>Bacillaceae</taxon>
        <taxon>Alkalicoccobacillus</taxon>
    </lineage>
</organism>
<dbReference type="RefSeq" id="WP_251610055.1">
    <property type="nucleotide sequence ID" value="NZ_JAMQJY010000002.1"/>
</dbReference>
<proteinExistence type="predicted"/>
<comment type="caution">
    <text evidence="2">The sequence shown here is derived from an EMBL/GenBank/DDBJ whole genome shotgun (WGS) entry which is preliminary data.</text>
</comment>
<reference evidence="2" key="1">
    <citation type="submission" date="2022-06" db="EMBL/GenBank/DDBJ databases">
        <title>Alkalicoccobacillus porphyridii sp. nov., isolated from a marine red alga, Porphyridium purpureum and reclassification of Shouchella plakortidis and Shouchella gibsonii as Alkalicoccobacillus plakortidis comb. nov. and Alkalicoccobacillus gibsonii comb. nov.</title>
        <authorList>
            <person name="Kim K.H."/>
            <person name="Lee J.K."/>
            <person name="Han D.M."/>
            <person name="Baek J.H."/>
            <person name="Jeon C.O."/>
        </authorList>
    </citation>
    <scope>NUCLEOTIDE SEQUENCE</scope>
    <source>
        <strain evidence="2">DSM 19153</strain>
    </source>
</reference>
<keyword evidence="1" id="KW-0812">Transmembrane</keyword>
<name>A0ABT0XLV3_9BACI</name>
<feature type="transmembrane region" description="Helical" evidence="1">
    <location>
        <begin position="38"/>
        <end position="57"/>
    </location>
</feature>
<feature type="transmembrane region" description="Helical" evidence="1">
    <location>
        <begin position="7"/>
        <end position="26"/>
    </location>
</feature>
<keyword evidence="3" id="KW-1185">Reference proteome</keyword>
<evidence type="ECO:0000313" key="2">
    <source>
        <dbReference type="EMBL" id="MCM2676892.1"/>
    </source>
</evidence>